<protein>
    <submittedName>
        <fullName evidence="5">P-loop containing nucleoside triphosphate hydrolase protein</fullName>
    </submittedName>
</protein>
<feature type="domain" description="DNA2/NAM7 helicase helicase" evidence="3">
    <location>
        <begin position="370"/>
        <end position="453"/>
    </location>
</feature>
<dbReference type="Gene3D" id="3.40.50.300">
    <property type="entry name" value="P-loop containing nucleotide triphosphate hydrolases"/>
    <property type="match status" value="2"/>
</dbReference>
<dbReference type="GO" id="GO:0004386">
    <property type="term" value="F:helicase activity"/>
    <property type="evidence" value="ECO:0007669"/>
    <property type="project" value="InterPro"/>
</dbReference>
<dbReference type="CDD" id="cd18808">
    <property type="entry name" value="SF1_C_Upf1"/>
    <property type="match status" value="1"/>
</dbReference>
<keyword evidence="1" id="KW-0067">ATP-binding</keyword>
<evidence type="ECO:0000313" key="6">
    <source>
        <dbReference type="Proteomes" id="UP001174691"/>
    </source>
</evidence>
<dbReference type="InterPro" id="IPR041679">
    <property type="entry name" value="DNA2/NAM7-like_C"/>
</dbReference>
<dbReference type="InterPro" id="IPR027417">
    <property type="entry name" value="P-loop_NTPase"/>
</dbReference>
<proteinExistence type="predicted"/>
<dbReference type="PANTHER" id="PTHR10887:SF322">
    <property type="entry name" value="HELICASE MOV-10"/>
    <property type="match status" value="1"/>
</dbReference>
<dbReference type="GO" id="GO:0035194">
    <property type="term" value="P:regulatory ncRNA-mediated post-transcriptional gene silencing"/>
    <property type="evidence" value="ECO:0007669"/>
    <property type="project" value="TreeGrafter"/>
</dbReference>
<evidence type="ECO:0000256" key="1">
    <source>
        <dbReference type="ARBA" id="ARBA00022806"/>
    </source>
</evidence>
<dbReference type="Pfam" id="PF13087">
    <property type="entry name" value="AAA_12"/>
    <property type="match status" value="1"/>
</dbReference>
<dbReference type="PANTHER" id="PTHR10887">
    <property type="entry name" value="DNA2/NAM7 HELICASE FAMILY"/>
    <property type="match status" value="1"/>
</dbReference>
<accession>A0AA38RY39</accession>
<evidence type="ECO:0000313" key="5">
    <source>
        <dbReference type="EMBL" id="KAJ9150533.1"/>
    </source>
</evidence>
<evidence type="ECO:0000259" key="4">
    <source>
        <dbReference type="Pfam" id="PF13087"/>
    </source>
</evidence>
<feature type="domain" description="DNA2/NAM7 helicase-like C-terminal" evidence="4">
    <location>
        <begin position="637"/>
        <end position="821"/>
    </location>
</feature>
<keyword evidence="1" id="KW-0547">Nucleotide-binding</keyword>
<keyword evidence="1" id="KW-0347">Helicase</keyword>
<organism evidence="5 6">
    <name type="scientific">Coniochaeta hoffmannii</name>
    <dbReference type="NCBI Taxonomy" id="91930"/>
    <lineage>
        <taxon>Eukaryota</taxon>
        <taxon>Fungi</taxon>
        <taxon>Dikarya</taxon>
        <taxon>Ascomycota</taxon>
        <taxon>Pezizomycotina</taxon>
        <taxon>Sordariomycetes</taxon>
        <taxon>Sordariomycetidae</taxon>
        <taxon>Coniochaetales</taxon>
        <taxon>Coniochaetaceae</taxon>
        <taxon>Coniochaeta</taxon>
    </lineage>
</organism>
<sequence>MALSLFVRPRAKAPIPIINPESRDKVQTLQQVPEPTSTTPVTATVAVKPRKAQKGIPAKAFNATQAAPISSSTSEPLPGFDVYATPFVPQILRDVNSSPGTVIETQPLRFLDVTKYATSVLGQLLLPPVPRPIKLDPAVPPSTWNFTPATYEVYFGAWLESEIRCQQKENNTYSLYEATGTLTFPGGPGEPPATCTVLVPGLREYSPYVEEDDIVALRQLRYEQSGVGRMTLAAVAWNRIIYHARVSAVVRAKELLVLQVKGLTPHNAEVLMPYGPSYPLRSTEHHVRFNVTFPVPEERYRPMRHVLPHVQVALETAASNTLKQMQTGGPGDGDFHYWLQSMLFPTEADCDMQANLHSGRFNQSFIDEELNWPQKNAVEKVCLQNYGTVPYIISGPPGTGKTKTVIETALQLLRNVDQVSHILICAPSEPATDTLADRLRQHLAPSEMLRLNRSGRPFSEVLDQILPYCYVADGMFALPPFADLMKYKVIVTSCRDASLLMYSRMTNSDLFAAEHGLRQHIHPLDAEIPTQVKLHWTALLLDEAAQALEPEALLPIYVVSPPLRSPPLAFTPLVVMAGDERQLGPRTSSPKTPLKRSLFARLFARPVYADHPLARGKTGQAPPQLTASMLPILRPPFTNLVHNYRSHPAILAVPSSLFYFDTLVPSARDTSALAGWDGWRGRKWPVLFHHNPSPDDLERDGGGWLNRGEAAIALGYAARLSEFLGGRQREVCVMSPFKAQVRLLRQKARSDRARPLHDVNIGPTEAFQGLEHGAVVLCVTRSSARFVERDKALSWGVVGQPNKMNVALTRAKYGLVVVGNRDVLVGDPHWRGLLDFCYRNGLVAGDDEEGGSGFVPRREPLTRIEREEVGSGSGEAATRITATTSDGED</sequence>
<dbReference type="Proteomes" id="UP001174691">
    <property type="component" value="Unassembled WGS sequence"/>
</dbReference>
<evidence type="ECO:0000259" key="3">
    <source>
        <dbReference type="Pfam" id="PF13086"/>
    </source>
</evidence>
<dbReference type="GO" id="GO:0016787">
    <property type="term" value="F:hydrolase activity"/>
    <property type="evidence" value="ECO:0007669"/>
    <property type="project" value="UniProtKB-KW"/>
</dbReference>
<dbReference type="SUPFAM" id="SSF52540">
    <property type="entry name" value="P-loop containing nucleoside triphosphate hydrolases"/>
    <property type="match status" value="1"/>
</dbReference>
<dbReference type="GO" id="GO:0005829">
    <property type="term" value="C:cytosol"/>
    <property type="evidence" value="ECO:0007669"/>
    <property type="project" value="TreeGrafter"/>
</dbReference>
<gene>
    <name evidence="5" type="ORF">NKR19_g5244</name>
</gene>
<dbReference type="AlphaFoldDB" id="A0AA38RY39"/>
<name>A0AA38RY39_9PEZI</name>
<evidence type="ECO:0000256" key="2">
    <source>
        <dbReference type="SAM" id="MobiDB-lite"/>
    </source>
</evidence>
<keyword evidence="5" id="KW-0378">Hydrolase</keyword>
<dbReference type="InterPro" id="IPR041677">
    <property type="entry name" value="DNA2/NAM7_AAA_11"/>
</dbReference>
<reference evidence="5" key="1">
    <citation type="submission" date="2022-07" db="EMBL/GenBank/DDBJ databases">
        <title>Fungi with potential for degradation of polypropylene.</title>
        <authorList>
            <person name="Gostincar C."/>
        </authorList>
    </citation>
    <scope>NUCLEOTIDE SEQUENCE</scope>
    <source>
        <strain evidence="5">EXF-13287</strain>
    </source>
</reference>
<keyword evidence="6" id="KW-1185">Reference proteome</keyword>
<feature type="compositionally biased region" description="Basic and acidic residues" evidence="2">
    <location>
        <begin position="856"/>
        <end position="869"/>
    </location>
</feature>
<feature type="region of interest" description="Disordered" evidence="2">
    <location>
        <begin position="848"/>
        <end position="889"/>
    </location>
</feature>
<dbReference type="EMBL" id="JANBVN010000070">
    <property type="protein sequence ID" value="KAJ9150533.1"/>
    <property type="molecule type" value="Genomic_DNA"/>
</dbReference>
<comment type="caution">
    <text evidence="5">The sequence shown here is derived from an EMBL/GenBank/DDBJ whole genome shotgun (WGS) entry which is preliminary data.</text>
</comment>
<dbReference type="InterPro" id="IPR045055">
    <property type="entry name" value="DNA2/NAM7-like"/>
</dbReference>
<dbReference type="Pfam" id="PF13086">
    <property type="entry name" value="AAA_11"/>
    <property type="match status" value="1"/>
</dbReference>
<dbReference type="InterPro" id="IPR047187">
    <property type="entry name" value="SF1_C_Upf1"/>
</dbReference>
<feature type="compositionally biased region" description="Polar residues" evidence="2">
    <location>
        <begin position="880"/>
        <end position="889"/>
    </location>
</feature>